<feature type="transmembrane region" description="Helical" evidence="1">
    <location>
        <begin position="50"/>
        <end position="67"/>
    </location>
</feature>
<dbReference type="PANTHER" id="PTHR37422:SF13">
    <property type="entry name" value="LIPOPOLYSACCHARIDE BIOSYNTHESIS PROTEIN PA4999-RELATED"/>
    <property type="match status" value="1"/>
</dbReference>
<comment type="caution">
    <text evidence="2">The sequence shown here is derived from an EMBL/GenBank/DDBJ whole genome shotgun (WGS) entry which is preliminary data.</text>
</comment>
<keyword evidence="1" id="KW-0472">Membrane</keyword>
<organism evidence="2 3">
    <name type="scientific">Ruoffia halotolerans</name>
    <dbReference type="NCBI Taxonomy" id="2748684"/>
    <lineage>
        <taxon>Bacteria</taxon>
        <taxon>Bacillati</taxon>
        <taxon>Bacillota</taxon>
        <taxon>Bacilli</taxon>
        <taxon>Lactobacillales</taxon>
        <taxon>Aerococcaceae</taxon>
        <taxon>Ruoffia</taxon>
    </lineage>
</organism>
<dbReference type="InterPro" id="IPR051533">
    <property type="entry name" value="WaaL-like"/>
</dbReference>
<keyword evidence="1" id="KW-0812">Transmembrane</keyword>
<evidence type="ECO:0000256" key="1">
    <source>
        <dbReference type="SAM" id="Phobius"/>
    </source>
</evidence>
<accession>A0A839A8Z8</accession>
<dbReference type="EMBL" id="JACAOA010000043">
    <property type="protein sequence ID" value="MBA5730178.1"/>
    <property type="molecule type" value="Genomic_DNA"/>
</dbReference>
<feature type="transmembrane region" description="Helical" evidence="1">
    <location>
        <begin position="99"/>
        <end position="116"/>
    </location>
</feature>
<dbReference type="GO" id="GO:0016874">
    <property type="term" value="F:ligase activity"/>
    <property type="evidence" value="ECO:0007669"/>
    <property type="project" value="UniProtKB-KW"/>
</dbReference>
<gene>
    <name evidence="2" type="ORF">HW423_10325</name>
</gene>
<name>A0A839A8Z8_9LACT</name>
<keyword evidence="2" id="KW-0436">Ligase</keyword>
<proteinExistence type="predicted"/>
<sequence length="290" mass="32678">KNNNKLFKYDTYINSFLFSSIMGITLTMLMYPISLGLSNYSGIFDNPNNLGVFVSVATLIFLFLLIRNILVKDVFLIVIYSILSVFSLYLVSISASRTALIGLGTSMFILLLIIFIKQVSLGKITIKWMLLSIFSPIIILLIFVIFLNSPLYVAFEENFVAKSISRGSDVTAGRTIIWESIIKNTPFFGSKDTSVKELLGFSAHNSYLSILDTYGWIPAILYTLFWIFSFIKSIRQFMNTKQNRLQNAFAVTSIALFMSMSMMEVLTHTLAVYVGLSGVAILQINDKELK</sequence>
<feature type="transmembrane region" description="Helical" evidence="1">
    <location>
        <begin position="74"/>
        <end position="93"/>
    </location>
</feature>
<protein>
    <submittedName>
        <fullName evidence="2">O-antigen ligase family protein</fullName>
    </submittedName>
</protein>
<feature type="transmembrane region" description="Helical" evidence="1">
    <location>
        <begin position="128"/>
        <end position="147"/>
    </location>
</feature>
<dbReference type="PANTHER" id="PTHR37422">
    <property type="entry name" value="TEICHURONIC ACID BIOSYNTHESIS PROTEIN TUAE"/>
    <property type="match status" value="1"/>
</dbReference>
<keyword evidence="3" id="KW-1185">Reference proteome</keyword>
<dbReference type="AlphaFoldDB" id="A0A839A8Z8"/>
<feature type="transmembrane region" description="Helical" evidence="1">
    <location>
        <begin position="12"/>
        <end position="30"/>
    </location>
</feature>
<reference evidence="2 3" key="1">
    <citation type="submission" date="2020-06" db="EMBL/GenBank/DDBJ databases">
        <title>Reclassification of Facklamia ignava, Facklamia soureckii and Facklami tabacinasalis as Falseniella iganva gen. nov., comb. nov., Hutsoniella ignava gen. nov., comb. nov., and Ruoffia tabacinasalis gen. nov., comb. nov and description of Ruoffia haltotolerans sp. nov., isolated from hypersaline Inland Sea of Qatar.</title>
        <authorList>
            <person name="Fotedar R."/>
            <person name="Sankaranarayanan K."/>
            <person name="Lawson P."/>
            <person name="Caldwell M."/>
            <person name="Zeyara A."/>
            <person name="Al Malki A."/>
            <person name="Ali M."/>
        </authorList>
    </citation>
    <scope>NUCLEOTIDE SEQUENCE [LARGE SCALE GENOMIC DNA]</scope>
    <source>
        <strain evidence="2 3">INB8</strain>
    </source>
</reference>
<dbReference type="Proteomes" id="UP000571018">
    <property type="component" value="Unassembled WGS sequence"/>
</dbReference>
<keyword evidence="1" id="KW-1133">Transmembrane helix</keyword>
<evidence type="ECO:0000313" key="3">
    <source>
        <dbReference type="Proteomes" id="UP000571018"/>
    </source>
</evidence>
<feature type="non-terminal residue" evidence="2">
    <location>
        <position position="1"/>
    </location>
</feature>
<dbReference type="RefSeq" id="WP_218931832.1">
    <property type="nucleotide sequence ID" value="NZ_JACAOA010000043.1"/>
</dbReference>
<feature type="transmembrane region" description="Helical" evidence="1">
    <location>
        <begin position="213"/>
        <end position="231"/>
    </location>
</feature>
<evidence type="ECO:0000313" key="2">
    <source>
        <dbReference type="EMBL" id="MBA5730178.1"/>
    </source>
</evidence>